<comment type="caution">
    <text evidence="1">The sequence shown here is derived from an EMBL/GenBank/DDBJ whole genome shotgun (WGS) entry which is preliminary data.</text>
</comment>
<name>M6WH90_LEPBO</name>
<sequence>MKSIELFLILSFTLLMIGCKKEEKKPEAQILGTRFANFDQWIYKVPGSEKKKIKSVSCTEWKK</sequence>
<dbReference type="EMBL" id="AKWF02000106">
    <property type="protein sequence ID" value="EMO61118.1"/>
    <property type="molecule type" value="Genomic_DNA"/>
</dbReference>
<evidence type="ECO:0000313" key="1">
    <source>
        <dbReference type="EMBL" id="EMO61118.1"/>
    </source>
</evidence>
<dbReference type="InterPro" id="IPR031024">
    <property type="entry name" value="Lipo_LenA_lepto"/>
</dbReference>
<dbReference type="PROSITE" id="PS51257">
    <property type="entry name" value="PROKAR_LIPOPROTEIN"/>
    <property type="match status" value="1"/>
</dbReference>
<accession>M6WH90</accession>
<organism evidence="1 2">
    <name type="scientific">Leptospira borgpetersenii serovar Pomona str. 200901868</name>
    <dbReference type="NCBI Taxonomy" id="1192866"/>
    <lineage>
        <taxon>Bacteria</taxon>
        <taxon>Pseudomonadati</taxon>
        <taxon>Spirochaetota</taxon>
        <taxon>Spirochaetia</taxon>
        <taxon>Leptospirales</taxon>
        <taxon>Leptospiraceae</taxon>
        <taxon>Leptospira</taxon>
    </lineage>
</organism>
<protein>
    <recommendedName>
        <fullName evidence="3">Lipoprotein</fullName>
    </recommendedName>
</protein>
<evidence type="ECO:0000313" key="2">
    <source>
        <dbReference type="Proteomes" id="UP000012159"/>
    </source>
</evidence>
<gene>
    <name evidence="1" type="ORF">LEP1GSC133_1367</name>
</gene>
<reference evidence="1 2" key="1">
    <citation type="submission" date="2013-01" db="EMBL/GenBank/DDBJ databases">
        <authorList>
            <person name="Harkins D.M."/>
            <person name="Durkin A.S."/>
            <person name="Brinkac L.M."/>
            <person name="Haft D.H."/>
            <person name="Selengut J.D."/>
            <person name="Sanka R."/>
            <person name="DePew J."/>
            <person name="Purushe J."/>
            <person name="Picardeau M."/>
            <person name="Werts C."/>
            <person name="Goarant C."/>
            <person name="Vinetz J.M."/>
            <person name="Sutton G.G."/>
            <person name="Nierman W.C."/>
            <person name="Fouts D.E."/>
        </authorList>
    </citation>
    <scope>NUCLEOTIDE SEQUENCE [LARGE SCALE GENOMIC DNA]</scope>
    <source>
        <strain evidence="1 2">200901868</strain>
    </source>
</reference>
<dbReference type="AlphaFoldDB" id="M6WH90"/>
<dbReference type="Proteomes" id="UP000012159">
    <property type="component" value="Unassembled WGS sequence"/>
</dbReference>
<dbReference type="STRING" id="1192866.LEP1GSC133_1367"/>
<evidence type="ECO:0008006" key="3">
    <source>
        <dbReference type="Google" id="ProtNLM"/>
    </source>
</evidence>
<dbReference type="NCBIfam" id="TIGR04457">
    <property type="entry name" value="lipo_LenA_lepto"/>
    <property type="match status" value="1"/>
</dbReference>
<proteinExistence type="predicted"/>